<dbReference type="Gene3D" id="1.10.3300.10">
    <property type="entry name" value="Jann2411-like domain"/>
    <property type="match status" value="1"/>
</dbReference>
<reference evidence="3" key="1">
    <citation type="journal article" date="2019" name="Int. J. Syst. Evol. Microbiol.">
        <title>The Global Catalogue of Microorganisms (GCM) 10K type strain sequencing project: providing services to taxonomists for standard genome sequencing and annotation.</title>
        <authorList>
            <consortium name="The Broad Institute Genomics Platform"/>
            <consortium name="The Broad Institute Genome Sequencing Center for Infectious Disease"/>
            <person name="Wu L."/>
            <person name="Ma J."/>
        </authorList>
    </citation>
    <scope>NUCLEOTIDE SEQUENCE [LARGE SCALE GENOMIC DNA]</scope>
    <source>
        <strain evidence="3">JCM 13249</strain>
    </source>
</reference>
<dbReference type="InterPro" id="IPR021005">
    <property type="entry name" value="Znf_CGNR"/>
</dbReference>
<dbReference type="Proteomes" id="UP001500655">
    <property type="component" value="Unassembled WGS sequence"/>
</dbReference>
<accession>A0ABP4X8N8</accession>
<evidence type="ECO:0000313" key="2">
    <source>
        <dbReference type="EMBL" id="GAA1772222.1"/>
    </source>
</evidence>
<dbReference type="RefSeq" id="WP_344086789.1">
    <property type="nucleotide sequence ID" value="NZ_BAAALS010000031.1"/>
</dbReference>
<comment type="caution">
    <text evidence="2">The sequence shown here is derived from an EMBL/GenBank/DDBJ whole genome shotgun (WGS) entry which is preliminary data.</text>
</comment>
<evidence type="ECO:0000259" key="1">
    <source>
        <dbReference type="Pfam" id="PF11706"/>
    </source>
</evidence>
<dbReference type="EMBL" id="BAAALS010000031">
    <property type="protein sequence ID" value="GAA1772222.1"/>
    <property type="molecule type" value="Genomic_DNA"/>
</dbReference>
<name>A0ABP4X8N8_9ACTN</name>
<keyword evidence="3" id="KW-1185">Reference proteome</keyword>
<dbReference type="SUPFAM" id="SSF160904">
    <property type="entry name" value="Jann2411-like"/>
    <property type="match status" value="1"/>
</dbReference>
<dbReference type="Pfam" id="PF07336">
    <property type="entry name" value="ABATE"/>
    <property type="match status" value="1"/>
</dbReference>
<sequence>MASIDIDGLAVPLCVGGDPALDFCNTRAGWGAVGPKEYLHTHAHLCVWAGHAGLLTPERVDAARRAGARHPAAADAVRRRALALREALYGVLVEKGEQDAAWRVLDAEARRAAAVAHLAPGRPASWQLTGASDVELPLLVVAWHAARLLTSEAAATVRACPGSGCGWLFADPRGRRRWCSMAWCGNRHKVRAHAARRRSAH</sequence>
<organism evidence="2 3">
    <name type="scientific">Luedemannella helvata</name>
    <dbReference type="NCBI Taxonomy" id="349315"/>
    <lineage>
        <taxon>Bacteria</taxon>
        <taxon>Bacillati</taxon>
        <taxon>Actinomycetota</taxon>
        <taxon>Actinomycetes</taxon>
        <taxon>Micromonosporales</taxon>
        <taxon>Micromonosporaceae</taxon>
        <taxon>Luedemannella</taxon>
    </lineage>
</organism>
<dbReference type="InterPro" id="IPR010852">
    <property type="entry name" value="ABATE"/>
</dbReference>
<dbReference type="PANTHER" id="PTHR35525:SF3">
    <property type="entry name" value="BLL6575 PROTEIN"/>
    <property type="match status" value="1"/>
</dbReference>
<proteinExistence type="predicted"/>
<dbReference type="Pfam" id="PF11706">
    <property type="entry name" value="zf-CGNR"/>
    <property type="match status" value="1"/>
</dbReference>
<dbReference type="PANTHER" id="PTHR35525">
    <property type="entry name" value="BLL6575 PROTEIN"/>
    <property type="match status" value="1"/>
</dbReference>
<evidence type="ECO:0000313" key="3">
    <source>
        <dbReference type="Proteomes" id="UP001500655"/>
    </source>
</evidence>
<dbReference type="InterPro" id="IPR023286">
    <property type="entry name" value="ABATE_dom_sf"/>
</dbReference>
<feature type="domain" description="Zinc finger CGNR" evidence="1">
    <location>
        <begin position="157"/>
        <end position="197"/>
    </location>
</feature>
<gene>
    <name evidence="2" type="ORF">GCM10009681_49540</name>
</gene>
<protein>
    <recommendedName>
        <fullName evidence="1">Zinc finger CGNR domain-containing protein</fullName>
    </recommendedName>
</protein>